<dbReference type="Proteomes" id="UP000199681">
    <property type="component" value="Unassembled WGS sequence"/>
</dbReference>
<evidence type="ECO:0000256" key="1">
    <source>
        <dbReference type="SAM" id="MobiDB-lite"/>
    </source>
</evidence>
<comment type="caution">
    <text evidence="2">The sequence shown here is derived from an EMBL/GenBank/DDBJ whole genome shotgun (WGS) entry which is preliminary data.</text>
</comment>
<sequence>MFILIFLLTVLAIAGVVATIRSSGRDGYGRQSVRATDDDDALIRWR</sequence>
<accession>A0ABY1EI20</accession>
<organism evidence="2 3">
    <name type="scientific">Cryobacterium levicorallinum</name>
    <dbReference type="NCBI Taxonomy" id="995038"/>
    <lineage>
        <taxon>Bacteria</taxon>
        <taxon>Bacillati</taxon>
        <taxon>Actinomycetota</taxon>
        <taxon>Actinomycetes</taxon>
        <taxon>Micrococcales</taxon>
        <taxon>Microbacteriaceae</taxon>
        <taxon>Cryobacterium</taxon>
    </lineage>
</organism>
<proteinExistence type="predicted"/>
<feature type="region of interest" description="Disordered" evidence="1">
    <location>
        <begin position="23"/>
        <end position="46"/>
    </location>
</feature>
<reference evidence="2 3" key="1">
    <citation type="submission" date="2016-10" db="EMBL/GenBank/DDBJ databases">
        <authorList>
            <person name="Varghese N."/>
            <person name="Submissions S."/>
        </authorList>
    </citation>
    <scope>NUCLEOTIDE SEQUENCE [LARGE SCALE GENOMIC DNA]</scope>
    <source>
        <strain evidence="2 3">GMCC 1.11211</strain>
    </source>
</reference>
<evidence type="ECO:0000313" key="3">
    <source>
        <dbReference type="Proteomes" id="UP000199681"/>
    </source>
</evidence>
<dbReference type="EMBL" id="FOPW01000022">
    <property type="protein sequence ID" value="SFH93022.1"/>
    <property type="molecule type" value="Genomic_DNA"/>
</dbReference>
<protein>
    <submittedName>
        <fullName evidence="2">Uncharacterized protein</fullName>
    </submittedName>
</protein>
<evidence type="ECO:0000313" key="2">
    <source>
        <dbReference type="EMBL" id="SFH93022.1"/>
    </source>
</evidence>
<dbReference type="RefSeq" id="WP_166787614.1">
    <property type="nucleotide sequence ID" value="NZ_BKAC01000026.1"/>
</dbReference>
<keyword evidence="3" id="KW-1185">Reference proteome</keyword>
<name>A0ABY1EI20_9MICO</name>
<gene>
    <name evidence="2" type="ORF">SAMN05216274_12230</name>
</gene>